<protein>
    <submittedName>
        <fullName evidence="2">Uncharacterized protein</fullName>
    </submittedName>
</protein>
<sequence>MTPSLLPIYSIYTWTWTRIWLGPVRVREATGGGACNASALTISPERRTRRVAAPSGQPPSPHRLGGPSGLPPVRGASAAVRAGDRAAGPVVRSGRGLGRAGAGSEPPSMDFSQLGCILLSIWYCPLISLSFSDSHTSKS</sequence>
<organism evidence="2 3">
    <name type="scientific">Triticum urartu</name>
    <name type="common">Red wild einkorn</name>
    <name type="synonym">Crithodium urartu</name>
    <dbReference type="NCBI Taxonomy" id="4572"/>
    <lineage>
        <taxon>Eukaryota</taxon>
        <taxon>Viridiplantae</taxon>
        <taxon>Streptophyta</taxon>
        <taxon>Embryophyta</taxon>
        <taxon>Tracheophyta</taxon>
        <taxon>Spermatophyta</taxon>
        <taxon>Magnoliopsida</taxon>
        <taxon>Liliopsida</taxon>
        <taxon>Poales</taxon>
        <taxon>Poaceae</taxon>
        <taxon>BOP clade</taxon>
        <taxon>Pooideae</taxon>
        <taxon>Triticodae</taxon>
        <taxon>Triticeae</taxon>
        <taxon>Triticinae</taxon>
        <taxon>Triticum</taxon>
    </lineage>
</organism>
<dbReference type="EnsemblPlants" id="TuG1812G0700004179.01.T01">
    <property type="protein sequence ID" value="TuG1812G0700004179.01.T01.cds322151"/>
    <property type="gene ID" value="TuG1812G0700004179.01"/>
</dbReference>
<dbReference type="Proteomes" id="UP000015106">
    <property type="component" value="Chromosome 7"/>
</dbReference>
<feature type="region of interest" description="Disordered" evidence="1">
    <location>
        <begin position="46"/>
        <end position="107"/>
    </location>
</feature>
<reference evidence="2" key="2">
    <citation type="submission" date="2018-03" db="EMBL/GenBank/DDBJ databases">
        <title>The Triticum urartu genome reveals the dynamic nature of wheat genome evolution.</title>
        <authorList>
            <person name="Ling H."/>
            <person name="Ma B."/>
            <person name="Shi X."/>
            <person name="Liu H."/>
            <person name="Dong L."/>
            <person name="Sun H."/>
            <person name="Cao Y."/>
            <person name="Gao Q."/>
            <person name="Zheng S."/>
            <person name="Li Y."/>
            <person name="Yu Y."/>
            <person name="Du H."/>
            <person name="Qi M."/>
            <person name="Li Y."/>
            <person name="Yu H."/>
            <person name="Cui Y."/>
            <person name="Wang N."/>
            <person name="Chen C."/>
            <person name="Wu H."/>
            <person name="Zhao Y."/>
            <person name="Zhang J."/>
            <person name="Li Y."/>
            <person name="Zhou W."/>
            <person name="Zhang B."/>
            <person name="Hu W."/>
            <person name="Eijk M."/>
            <person name="Tang J."/>
            <person name="Witsenboer H."/>
            <person name="Zhao S."/>
            <person name="Li Z."/>
            <person name="Zhang A."/>
            <person name="Wang D."/>
            <person name="Liang C."/>
        </authorList>
    </citation>
    <scope>NUCLEOTIDE SEQUENCE [LARGE SCALE GENOMIC DNA]</scope>
    <source>
        <strain evidence="2">cv. G1812</strain>
    </source>
</reference>
<name>A0A8R7R5L6_TRIUA</name>
<reference evidence="3" key="1">
    <citation type="journal article" date="2013" name="Nature">
        <title>Draft genome of the wheat A-genome progenitor Triticum urartu.</title>
        <authorList>
            <person name="Ling H.Q."/>
            <person name="Zhao S."/>
            <person name="Liu D."/>
            <person name="Wang J."/>
            <person name="Sun H."/>
            <person name="Zhang C."/>
            <person name="Fan H."/>
            <person name="Li D."/>
            <person name="Dong L."/>
            <person name="Tao Y."/>
            <person name="Gao C."/>
            <person name="Wu H."/>
            <person name="Li Y."/>
            <person name="Cui Y."/>
            <person name="Guo X."/>
            <person name="Zheng S."/>
            <person name="Wang B."/>
            <person name="Yu K."/>
            <person name="Liang Q."/>
            <person name="Yang W."/>
            <person name="Lou X."/>
            <person name="Chen J."/>
            <person name="Feng M."/>
            <person name="Jian J."/>
            <person name="Zhang X."/>
            <person name="Luo G."/>
            <person name="Jiang Y."/>
            <person name="Liu J."/>
            <person name="Wang Z."/>
            <person name="Sha Y."/>
            <person name="Zhang B."/>
            <person name="Wu H."/>
            <person name="Tang D."/>
            <person name="Shen Q."/>
            <person name="Xue P."/>
            <person name="Zou S."/>
            <person name="Wang X."/>
            <person name="Liu X."/>
            <person name="Wang F."/>
            <person name="Yang Y."/>
            <person name="An X."/>
            <person name="Dong Z."/>
            <person name="Zhang K."/>
            <person name="Zhang X."/>
            <person name="Luo M.C."/>
            <person name="Dvorak J."/>
            <person name="Tong Y."/>
            <person name="Wang J."/>
            <person name="Yang H."/>
            <person name="Li Z."/>
            <person name="Wang D."/>
            <person name="Zhang A."/>
            <person name="Wang J."/>
        </authorList>
    </citation>
    <scope>NUCLEOTIDE SEQUENCE</scope>
    <source>
        <strain evidence="3">cv. G1812</strain>
    </source>
</reference>
<accession>A0A8R7R5L6</accession>
<evidence type="ECO:0000313" key="2">
    <source>
        <dbReference type="EnsemblPlants" id="TuG1812G0700004179.01.T01.cds322151"/>
    </source>
</evidence>
<evidence type="ECO:0000256" key="1">
    <source>
        <dbReference type="SAM" id="MobiDB-lite"/>
    </source>
</evidence>
<keyword evidence="3" id="KW-1185">Reference proteome</keyword>
<proteinExistence type="predicted"/>
<evidence type="ECO:0000313" key="3">
    <source>
        <dbReference type="Proteomes" id="UP000015106"/>
    </source>
</evidence>
<dbReference type="AlphaFoldDB" id="A0A8R7R5L6"/>
<dbReference type="Gramene" id="TuG1812G0700004179.01.T01">
    <property type="protein sequence ID" value="TuG1812G0700004179.01.T01.cds322151"/>
    <property type="gene ID" value="TuG1812G0700004179.01"/>
</dbReference>
<feature type="compositionally biased region" description="Low complexity" evidence="1">
    <location>
        <begin position="71"/>
        <end position="94"/>
    </location>
</feature>
<reference evidence="2" key="3">
    <citation type="submission" date="2022-06" db="UniProtKB">
        <authorList>
            <consortium name="EnsemblPlants"/>
        </authorList>
    </citation>
    <scope>IDENTIFICATION</scope>
</reference>